<organism evidence="1 2">
    <name type="scientific">Deinococcus hohokamensis</name>
    <dbReference type="NCBI Taxonomy" id="309883"/>
    <lineage>
        <taxon>Bacteria</taxon>
        <taxon>Thermotogati</taxon>
        <taxon>Deinococcota</taxon>
        <taxon>Deinococci</taxon>
        <taxon>Deinococcales</taxon>
        <taxon>Deinococcaceae</taxon>
        <taxon>Deinococcus</taxon>
    </lineage>
</organism>
<gene>
    <name evidence="1" type="ORF">ACFO0D_06330</name>
</gene>
<keyword evidence="2" id="KW-1185">Reference proteome</keyword>
<evidence type="ECO:0000313" key="1">
    <source>
        <dbReference type="EMBL" id="MFC4637952.1"/>
    </source>
</evidence>
<name>A0ABV9I6I7_9DEIO</name>
<accession>A0ABV9I6I7</accession>
<evidence type="ECO:0000313" key="2">
    <source>
        <dbReference type="Proteomes" id="UP001595952"/>
    </source>
</evidence>
<dbReference type="SUPFAM" id="SSF49373">
    <property type="entry name" value="Invasin/intimin cell-adhesion fragments"/>
    <property type="match status" value="1"/>
</dbReference>
<sequence length="236" mass="25656">MFILPWLLTLTLTGGGTSPTPQPLPGPHPGQPVVITCPAMLIPPVSVEVRNERGQGLPDATFPLTLPPERQETRQVTVQRERTGRYTVTVNRPWYKPVTVRGVVVKENQRGPVAPTPLVIYLQPFANAPRVRGFGILGSELHTAVWPYKQRLRTFVDAPGVNPEEIWTSSRPDVASIDQRGHLVAKCRKEAAWTVITAMLKADPSKTASVRFGAGGALTDCSRAQPGQKAGPGHRG</sequence>
<dbReference type="EMBL" id="JBHSEI010000002">
    <property type="protein sequence ID" value="MFC4637952.1"/>
    <property type="molecule type" value="Genomic_DNA"/>
</dbReference>
<reference evidence="2" key="1">
    <citation type="journal article" date="2019" name="Int. J. Syst. Evol. Microbiol.">
        <title>The Global Catalogue of Microorganisms (GCM) 10K type strain sequencing project: providing services to taxonomists for standard genome sequencing and annotation.</title>
        <authorList>
            <consortium name="The Broad Institute Genomics Platform"/>
            <consortium name="The Broad Institute Genome Sequencing Center for Infectious Disease"/>
            <person name="Wu L."/>
            <person name="Ma J."/>
        </authorList>
    </citation>
    <scope>NUCLEOTIDE SEQUENCE [LARGE SCALE GENOMIC DNA]</scope>
    <source>
        <strain evidence="2">CCUG 55995</strain>
    </source>
</reference>
<dbReference type="Gene3D" id="2.60.40.1080">
    <property type="match status" value="1"/>
</dbReference>
<dbReference type="RefSeq" id="WP_380060974.1">
    <property type="nucleotide sequence ID" value="NZ_JBHSEI010000002.1"/>
</dbReference>
<comment type="caution">
    <text evidence="1">The sequence shown here is derived from an EMBL/GenBank/DDBJ whole genome shotgun (WGS) entry which is preliminary data.</text>
</comment>
<dbReference type="InterPro" id="IPR008964">
    <property type="entry name" value="Invasin/intimin_cell_adhesion"/>
</dbReference>
<dbReference type="Proteomes" id="UP001595952">
    <property type="component" value="Unassembled WGS sequence"/>
</dbReference>
<proteinExistence type="predicted"/>
<protein>
    <submittedName>
        <fullName evidence="1">Ig domain-containing protein</fullName>
    </submittedName>
</protein>